<gene>
    <name evidence="1" type="ORF">DPEC_G00253430</name>
</gene>
<sequence length="271" mass="31598">MSEDEKERINSFEKFLRHQELVDWPIEFDESLEISSHFTHWNCSRKIFECFKENVPFPVDIKSSLFKSMAELYSKIQIHEIKMPKAQSKNNDLEFDDINKYAIYVERALTILKDQSDIVTRSLDVKDYNYPGFDKVEGTDIPGLPEAFAHLDSISEAQGFNSGFLKIWRPFFLSDLSLAVLKDTFWWFFLNGFKPNVVEENQLFDRISGEYVSLLMTVQRELKDKLFKVYADCLAQAVYVAFYRAFPGSLKHLGDDFKTNLTDVISLWVSG</sequence>
<organism evidence="1 2">
    <name type="scientific">Dallia pectoralis</name>
    <name type="common">Alaska blackfish</name>
    <dbReference type="NCBI Taxonomy" id="75939"/>
    <lineage>
        <taxon>Eukaryota</taxon>
        <taxon>Metazoa</taxon>
        <taxon>Chordata</taxon>
        <taxon>Craniata</taxon>
        <taxon>Vertebrata</taxon>
        <taxon>Euteleostomi</taxon>
        <taxon>Actinopterygii</taxon>
        <taxon>Neopterygii</taxon>
        <taxon>Teleostei</taxon>
        <taxon>Protacanthopterygii</taxon>
        <taxon>Esociformes</taxon>
        <taxon>Umbridae</taxon>
        <taxon>Dallia</taxon>
    </lineage>
</organism>
<proteinExistence type="predicted"/>
<evidence type="ECO:0000313" key="2">
    <source>
        <dbReference type="Proteomes" id="UP001157502"/>
    </source>
</evidence>
<name>A0ACC2FUB0_DALPE</name>
<keyword evidence="2" id="KW-1185">Reference proteome</keyword>
<comment type="caution">
    <text evidence="1">The sequence shown here is derived from an EMBL/GenBank/DDBJ whole genome shotgun (WGS) entry which is preliminary data.</text>
</comment>
<accession>A0ACC2FUB0</accession>
<protein>
    <submittedName>
        <fullName evidence="1">Uncharacterized protein</fullName>
    </submittedName>
</protein>
<evidence type="ECO:0000313" key="1">
    <source>
        <dbReference type="EMBL" id="KAJ7994820.1"/>
    </source>
</evidence>
<reference evidence="1" key="1">
    <citation type="submission" date="2021-05" db="EMBL/GenBank/DDBJ databases">
        <authorList>
            <person name="Pan Q."/>
            <person name="Jouanno E."/>
            <person name="Zahm M."/>
            <person name="Klopp C."/>
            <person name="Cabau C."/>
            <person name="Louis A."/>
            <person name="Berthelot C."/>
            <person name="Parey E."/>
            <person name="Roest Crollius H."/>
            <person name="Montfort J."/>
            <person name="Robinson-Rechavi M."/>
            <person name="Bouchez O."/>
            <person name="Lampietro C."/>
            <person name="Lopez Roques C."/>
            <person name="Donnadieu C."/>
            <person name="Postlethwait J."/>
            <person name="Bobe J."/>
            <person name="Dillon D."/>
            <person name="Chandos A."/>
            <person name="von Hippel F."/>
            <person name="Guiguen Y."/>
        </authorList>
    </citation>
    <scope>NUCLEOTIDE SEQUENCE</scope>
    <source>
        <strain evidence="1">YG-Jan2019</strain>
    </source>
</reference>
<dbReference type="Proteomes" id="UP001157502">
    <property type="component" value="Chromosome 22"/>
</dbReference>
<dbReference type="EMBL" id="CM055749">
    <property type="protein sequence ID" value="KAJ7994820.1"/>
    <property type="molecule type" value="Genomic_DNA"/>
</dbReference>